<dbReference type="Pfam" id="PF13530">
    <property type="entry name" value="SCP2_2"/>
    <property type="match status" value="1"/>
</dbReference>
<name>A0A0L6CI59_9MICO</name>
<sequence>MNPYETRLAVADEAEALARLSSESFGYPRADGTPRPPDAAGRRTWVTTHHGRVVAAVVDRPYESWFWGSRVRTSGIASVKVALEHRGNGLLSTLFERALTTAAHDGAAISTLFPTAPGIYRRFGYELIGSYDEVTLPTADLTAVRTCGGSIRRAEARDMRAVRDLYARWAAAHNGPLTRDGASFPATDEEVMDEYAGVTLALDDEGTPTGYAMWSRTGGYHADGVLEVDDLVAVTEQGLRRLLHALGTCATVAPATVICTSSPDLTELVVPSHPWRVKRANPYGLAVLDVAQALTDRTYPTWLDLDVTFSVSGLPVAGQDGAYHLRVADGHASVDQVASAELAYTARGLALRYAGTHSSSDLRRAGLLTGSTDDDDRWDAAFGGRRVHIRDYF</sequence>
<dbReference type="AlphaFoldDB" id="A0A0L6CI59"/>
<dbReference type="Gene3D" id="3.30.1050.10">
    <property type="entry name" value="SCP2 sterol-binding domain"/>
    <property type="match status" value="1"/>
</dbReference>
<dbReference type="Pfam" id="PF17668">
    <property type="entry name" value="Acetyltransf_17"/>
    <property type="match status" value="1"/>
</dbReference>
<dbReference type="STRING" id="1631356.VV01_10425"/>
<dbReference type="InterPro" id="IPR051554">
    <property type="entry name" value="Acetyltransferase_Eis"/>
</dbReference>
<dbReference type="Gene3D" id="3.40.630.30">
    <property type="match status" value="2"/>
</dbReference>
<dbReference type="Proteomes" id="UP000037397">
    <property type="component" value="Unassembled WGS sequence"/>
</dbReference>
<organism evidence="2 3">
    <name type="scientific">Luteipulveratus halotolerans</name>
    <dbReference type="NCBI Taxonomy" id="1631356"/>
    <lineage>
        <taxon>Bacteria</taxon>
        <taxon>Bacillati</taxon>
        <taxon>Actinomycetota</taxon>
        <taxon>Actinomycetes</taxon>
        <taxon>Micrococcales</taxon>
        <taxon>Dermacoccaceae</taxon>
        <taxon>Luteipulveratus</taxon>
    </lineage>
</organism>
<dbReference type="SUPFAM" id="SSF55718">
    <property type="entry name" value="SCP-like"/>
    <property type="match status" value="1"/>
</dbReference>
<reference evidence="3" key="1">
    <citation type="submission" date="2015-03" db="EMBL/GenBank/DDBJ databases">
        <title>Luteipulveratus halotolerans sp. nov., a novel actinobacterium (Dermacoccaceae) from Sarawak, Malaysia.</title>
        <authorList>
            <person name="Juboi H."/>
            <person name="Basik A."/>
            <person name="Shamsul S.S."/>
            <person name="Arnold P."/>
            <person name="Schmitt E.K."/>
            <person name="Sanglier J.-J."/>
            <person name="Yeo T."/>
        </authorList>
    </citation>
    <scope>NUCLEOTIDE SEQUENCE [LARGE SCALE GENOMIC DNA]</scope>
    <source>
        <strain evidence="3">C296001</strain>
    </source>
</reference>
<feature type="domain" description="N-acetyltransferase" evidence="1">
    <location>
        <begin position="4"/>
        <end position="148"/>
    </location>
</feature>
<gene>
    <name evidence="2" type="ORF">VV01_10425</name>
</gene>
<evidence type="ECO:0000313" key="3">
    <source>
        <dbReference type="Proteomes" id="UP000037397"/>
    </source>
</evidence>
<dbReference type="InterPro" id="IPR041380">
    <property type="entry name" value="Acetyltransf_17"/>
</dbReference>
<dbReference type="RefSeq" id="WP_050669825.1">
    <property type="nucleotide sequence ID" value="NZ_LAIR01000002.1"/>
</dbReference>
<dbReference type="PANTHER" id="PTHR37817:SF1">
    <property type="entry name" value="N-ACETYLTRANSFERASE EIS"/>
    <property type="match status" value="1"/>
</dbReference>
<dbReference type="EMBL" id="LAIR01000002">
    <property type="protein sequence ID" value="KNX37466.1"/>
    <property type="molecule type" value="Genomic_DNA"/>
</dbReference>
<dbReference type="Pfam" id="PF13527">
    <property type="entry name" value="Acetyltransf_9"/>
    <property type="match status" value="1"/>
</dbReference>
<protein>
    <recommendedName>
        <fullName evidence="1">N-acetyltransferase domain-containing protein</fullName>
    </recommendedName>
</protein>
<dbReference type="GO" id="GO:0030649">
    <property type="term" value="P:aminoglycoside antibiotic catabolic process"/>
    <property type="evidence" value="ECO:0007669"/>
    <property type="project" value="TreeGrafter"/>
</dbReference>
<dbReference type="InterPro" id="IPR025559">
    <property type="entry name" value="Eis_dom"/>
</dbReference>
<accession>A0A0L6CI59</accession>
<evidence type="ECO:0000259" key="1">
    <source>
        <dbReference type="PROSITE" id="PS51186"/>
    </source>
</evidence>
<dbReference type="InterPro" id="IPR000182">
    <property type="entry name" value="GNAT_dom"/>
</dbReference>
<proteinExistence type="predicted"/>
<dbReference type="PANTHER" id="PTHR37817">
    <property type="entry name" value="N-ACETYLTRANSFERASE EIS"/>
    <property type="match status" value="1"/>
</dbReference>
<dbReference type="InterPro" id="IPR016181">
    <property type="entry name" value="Acyl_CoA_acyltransferase"/>
</dbReference>
<dbReference type="InterPro" id="IPR036527">
    <property type="entry name" value="SCP2_sterol-bd_dom_sf"/>
</dbReference>
<dbReference type="GO" id="GO:0034069">
    <property type="term" value="F:aminoglycoside N-acetyltransferase activity"/>
    <property type="evidence" value="ECO:0007669"/>
    <property type="project" value="TreeGrafter"/>
</dbReference>
<evidence type="ECO:0000313" key="2">
    <source>
        <dbReference type="EMBL" id="KNX37466.1"/>
    </source>
</evidence>
<keyword evidence="3" id="KW-1185">Reference proteome</keyword>
<comment type="caution">
    <text evidence="2">The sequence shown here is derived from an EMBL/GenBank/DDBJ whole genome shotgun (WGS) entry which is preliminary data.</text>
</comment>
<dbReference type="PROSITE" id="PS51186">
    <property type="entry name" value="GNAT"/>
    <property type="match status" value="1"/>
</dbReference>
<dbReference type="SUPFAM" id="SSF55729">
    <property type="entry name" value="Acyl-CoA N-acyltransferases (Nat)"/>
    <property type="match status" value="1"/>
</dbReference>